<comment type="caution">
    <text evidence="5">The sequence shown here is derived from an EMBL/GenBank/DDBJ whole genome shotgun (WGS) entry which is preliminary data.</text>
</comment>
<evidence type="ECO:0000256" key="1">
    <source>
        <dbReference type="ARBA" id="ARBA00010211"/>
    </source>
</evidence>
<comment type="similarity">
    <text evidence="1">Belongs to the FAH family.</text>
</comment>
<dbReference type="PANTHER" id="PTHR42796:SF4">
    <property type="entry name" value="FUMARYLACETOACETATE HYDROLASE DOMAIN-CONTAINING PROTEIN 2A"/>
    <property type="match status" value="1"/>
</dbReference>
<dbReference type="PANTHER" id="PTHR42796">
    <property type="entry name" value="FUMARYLACETOACETATE HYDROLASE DOMAIN-CONTAINING PROTEIN 2A-RELATED"/>
    <property type="match status" value="1"/>
</dbReference>
<evidence type="ECO:0000313" key="6">
    <source>
        <dbReference type="Proteomes" id="UP001108027"/>
    </source>
</evidence>
<evidence type="ECO:0000259" key="4">
    <source>
        <dbReference type="Pfam" id="PF10370"/>
    </source>
</evidence>
<dbReference type="Gene3D" id="3.90.850.10">
    <property type="entry name" value="Fumarylacetoacetase-like, C-terminal domain"/>
    <property type="match status" value="1"/>
</dbReference>
<accession>A0A9Q3URP6</accession>
<dbReference type="GO" id="GO:0046872">
    <property type="term" value="F:metal ion binding"/>
    <property type="evidence" value="ECO:0007669"/>
    <property type="project" value="UniProtKB-KW"/>
</dbReference>
<dbReference type="InterPro" id="IPR051121">
    <property type="entry name" value="FAH"/>
</dbReference>
<feature type="domain" description="Fumarylacetoacetase-like C-terminal" evidence="3">
    <location>
        <begin position="71"/>
        <end position="314"/>
    </location>
</feature>
<sequence>MALHLVRFQHQDQPRWGLLEGSTIKPLELPCTTTAALIEQGHEAIRAAAGDSAELALEDVTLLSPITKDAKVLCQGANYRQHMIDSGMNPDDKSFNMFFTKSSGSITGPAGEIVKPAHVQLLDYEVELTLVLGKQTDGPVDVTAANLHEFVAGICIGNDVSARDVQIPQMQFHKGKSYRTFCPLGPVLCLLEKSEMHYLDEMQLQLTVNGETRQQDSTANLVFKPAETLTEYSLIHDFAPGDVLMTGTPAGCALGLPSPALTKVVGLLPESKKWQLFIKSQKRRRQYLKAGDVVESTITSRDQVLNLGKQRHTVKDGA</sequence>
<keyword evidence="2" id="KW-0479">Metal-binding</keyword>
<dbReference type="InterPro" id="IPR011234">
    <property type="entry name" value="Fumarylacetoacetase-like_C"/>
</dbReference>
<reference evidence="5" key="1">
    <citation type="submission" date="2021-10" db="EMBL/GenBank/DDBJ databases">
        <title>The diversity and Nitrogen Metabolism of Culturable Nitrate-Utilizing Bacteria Within the Oxygen Minimum Zone of the Changjiang (Yangtze River)Estuary.</title>
        <authorList>
            <person name="Zhang D."/>
            <person name="Zheng J."/>
            <person name="Liu S."/>
            <person name="He W."/>
        </authorList>
    </citation>
    <scope>NUCLEOTIDE SEQUENCE</scope>
    <source>
        <strain evidence="5">FXH-223</strain>
    </source>
</reference>
<dbReference type="Pfam" id="PF01557">
    <property type="entry name" value="FAA_hydrolase"/>
    <property type="match status" value="1"/>
</dbReference>
<protein>
    <submittedName>
        <fullName evidence="5">Fumarylacetoacetate hydrolase family protein</fullName>
    </submittedName>
</protein>
<keyword evidence="5" id="KW-0378">Hydrolase</keyword>
<name>A0A9Q3URP6_9GAMM</name>
<gene>
    <name evidence="5" type="ORF">LL252_17670</name>
</gene>
<evidence type="ECO:0000259" key="3">
    <source>
        <dbReference type="Pfam" id="PF01557"/>
    </source>
</evidence>
<dbReference type="EMBL" id="JAJGNA010000037">
    <property type="protein sequence ID" value="MCC4310399.1"/>
    <property type="molecule type" value="Genomic_DNA"/>
</dbReference>
<dbReference type="Proteomes" id="UP001108027">
    <property type="component" value="Unassembled WGS sequence"/>
</dbReference>
<keyword evidence="6" id="KW-1185">Reference proteome</keyword>
<evidence type="ECO:0000256" key="2">
    <source>
        <dbReference type="ARBA" id="ARBA00022723"/>
    </source>
</evidence>
<evidence type="ECO:0000313" key="5">
    <source>
        <dbReference type="EMBL" id="MCC4310399.1"/>
    </source>
</evidence>
<organism evidence="5 6">
    <name type="scientific">Alloalcanivorax marinus</name>
    <dbReference type="NCBI Taxonomy" id="1177169"/>
    <lineage>
        <taxon>Bacteria</taxon>
        <taxon>Pseudomonadati</taxon>
        <taxon>Pseudomonadota</taxon>
        <taxon>Gammaproteobacteria</taxon>
        <taxon>Oceanospirillales</taxon>
        <taxon>Alcanivoracaceae</taxon>
        <taxon>Alloalcanivorax</taxon>
    </lineage>
</organism>
<dbReference type="GO" id="GO:0016787">
    <property type="term" value="F:hydrolase activity"/>
    <property type="evidence" value="ECO:0007669"/>
    <property type="project" value="UniProtKB-KW"/>
</dbReference>
<dbReference type="InterPro" id="IPR018833">
    <property type="entry name" value="Rv2993c-like_N"/>
</dbReference>
<dbReference type="SUPFAM" id="SSF56529">
    <property type="entry name" value="FAH"/>
    <property type="match status" value="1"/>
</dbReference>
<dbReference type="Pfam" id="PF10370">
    <property type="entry name" value="Rv2993c-like_N"/>
    <property type="match status" value="1"/>
</dbReference>
<dbReference type="GO" id="GO:0044281">
    <property type="term" value="P:small molecule metabolic process"/>
    <property type="evidence" value="ECO:0007669"/>
    <property type="project" value="UniProtKB-ARBA"/>
</dbReference>
<feature type="domain" description="Rv2993c-like N-terminal" evidence="4">
    <location>
        <begin position="4"/>
        <end position="65"/>
    </location>
</feature>
<dbReference type="InterPro" id="IPR036663">
    <property type="entry name" value="Fumarylacetoacetase_C_sf"/>
</dbReference>
<dbReference type="RefSeq" id="WP_228235055.1">
    <property type="nucleotide sequence ID" value="NZ_JAJGNA010000037.1"/>
</dbReference>
<dbReference type="AlphaFoldDB" id="A0A9Q3URP6"/>
<proteinExistence type="inferred from homology"/>